<reference evidence="1 2" key="1">
    <citation type="journal article" date="2010" name="Nature">
        <title>Genome sequencing and analysis of the model grass Brachypodium distachyon.</title>
        <authorList>
            <consortium name="International Brachypodium Initiative"/>
        </authorList>
    </citation>
    <scope>NUCLEOTIDE SEQUENCE [LARGE SCALE GENOMIC DNA]</scope>
    <source>
        <strain evidence="1 2">Bd21</strain>
    </source>
</reference>
<name>A0A2K2DSX7_BRADI</name>
<evidence type="ECO:0000313" key="2">
    <source>
        <dbReference type="EnsemblPlants" id="PNT77376"/>
    </source>
</evidence>
<dbReference type="EnsemblPlants" id="PNT77376">
    <property type="protein sequence ID" value="PNT77376"/>
    <property type="gene ID" value="BRADI_1g61805v3"/>
</dbReference>
<dbReference type="InParanoid" id="A0A2K2DSX7"/>
<protein>
    <submittedName>
        <fullName evidence="1 2">Uncharacterized protein</fullName>
    </submittedName>
</protein>
<reference evidence="2" key="3">
    <citation type="submission" date="2018-08" db="UniProtKB">
        <authorList>
            <consortium name="EnsemblPlants"/>
        </authorList>
    </citation>
    <scope>IDENTIFICATION</scope>
    <source>
        <strain evidence="2">cv. Bd21</strain>
    </source>
</reference>
<keyword evidence="3" id="KW-1185">Reference proteome</keyword>
<evidence type="ECO:0000313" key="3">
    <source>
        <dbReference type="Proteomes" id="UP000008810"/>
    </source>
</evidence>
<evidence type="ECO:0000313" key="1">
    <source>
        <dbReference type="EMBL" id="PNT77376.1"/>
    </source>
</evidence>
<reference evidence="1" key="2">
    <citation type="submission" date="2017-06" db="EMBL/GenBank/DDBJ databases">
        <title>WGS assembly of Brachypodium distachyon.</title>
        <authorList>
            <consortium name="The International Brachypodium Initiative"/>
            <person name="Lucas S."/>
            <person name="Harmon-Smith M."/>
            <person name="Lail K."/>
            <person name="Tice H."/>
            <person name="Grimwood J."/>
            <person name="Bruce D."/>
            <person name="Barry K."/>
            <person name="Shu S."/>
            <person name="Lindquist E."/>
            <person name="Wang M."/>
            <person name="Pitluck S."/>
            <person name="Vogel J.P."/>
            <person name="Garvin D.F."/>
            <person name="Mockler T.C."/>
            <person name="Schmutz J."/>
            <person name="Rokhsar D."/>
            <person name="Bevan M.W."/>
        </authorList>
    </citation>
    <scope>NUCLEOTIDE SEQUENCE</scope>
    <source>
        <strain evidence="1">Bd21</strain>
    </source>
</reference>
<proteinExistence type="predicted"/>
<accession>A0A2K2DSX7</accession>
<dbReference type="AlphaFoldDB" id="A0A2K2DSX7"/>
<dbReference type="Proteomes" id="UP000008810">
    <property type="component" value="Chromosome 1"/>
</dbReference>
<organism evidence="1">
    <name type="scientific">Brachypodium distachyon</name>
    <name type="common">Purple false brome</name>
    <name type="synonym">Trachynia distachya</name>
    <dbReference type="NCBI Taxonomy" id="15368"/>
    <lineage>
        <taxon>Eukaryota</taxon>
        <taxon>Viridiplantae</taxon>
        <taxon>Streptophyta</taxon>
        <taxon>Embryophyta</taxon>
        <taxon>Tracheophyta</taxon>
        <taxon>Spermatophyta</taxon>
        <taxon>Magnoliopsida</taxon>
        <taxon>Liliopsida</taxon>
        <taxon>Poales</taxon>
        <taxon>Poaceae</taxon>
        <taxon>BOP clade</taxon>
        <taxon>Pooideae</taxon>
        <taxon>Stipodae</taxon>
        <taxon>Brachypodieae</taxon>
        <taxon>Brachypodium</taxon>
    </lineage>
</organism>
<dbReference type="Gramene" id="PNT77376">
    <property type="protein sequence ID" value="PNT77376"/>
    <property type="gene ID" value="BRADI_1g61805v3"/>
</dbReference>
<gene>
    <name evidence="1" type="ORF">BRADI_1g61805v3</name>
</gene>
<sequence length="73" mass="8057">MALLCSGRNLCPAAVFVVGGWLCGLVSPTGKGRGLMLAWFFWWVCSWPSLARRFSYCVARLSFDQSTNVCFSA</sequence>
<dbReference type="EMBL" id="CM000880">
    <property type="protein sequence ID" value="PNT77376.1"/>
    <property type="molecule type" value="Genomic_DNA"/>
</dbReference>